<dbReference type="EMBL" id="BK014884">
    <property type="protein sequence ID" value="DAD80418.1"/>
    <property type="molecule type" value="Genomic_DNA"/>
</dbReference>
<reference evidence="2" key="1">
    <citation type="journal article" date="2021" name="Proc. Natl. Acad. Sci. U.S.A.">
        <title>A Catalog of Tens of Thousands of Viruses from Human Metagenomes Reveals Hidden Associations with Chronic Diseases.</title>
        <authorList>
            <person name="Tisza M.J."/>
            <person name="Buck C.B."/>
        </authorList>
    </citation>
    <scope>NUCLEOTIDE SEQUENCE</scope>
    <source>
        <strain evidence="2">CtYh54</strain>
    </source>
</reference>
<evidence type="ECO:0000256" key="1">
    <source>
        <dbReference type="SAM" id="Coils"/>
    </source>
</evidence>
<protein>
    <submittedName>
        <fullName evidence="2">Baseplate wedge protein</fullName>
    </submittedName>
</protein>
<organism evidence="2">
    <name type="scientific">Siphoviridae sp. ctYh54</name>
    <dbReference type="NCBI Taxonomy" id="2826379"/>
    <lineage>
        <taxon>Viruses</taxon>
        <taxon>Duplodnaviria</taxon>
        <taxon>Heunggongvirae</taxon>
        <taxon>Uroviricota</taxon>
        <taxon>Caudoviricetes</taxon>
    </lineage>
</organism>
<accession>A0A8S5MDV8</accession>
<feature type="coiled-coil region" evidence="1">
    <location>
        <begin position="386"/>
        <end position="413"/>
    </location>
</feature>
<name>A0A8S5MDV8_9CAUD</name>
<proteinExistence type="predicted"/>
<keyword evidence="1" id="KW-0175">Coiled coil</keyword>
<sequence>MSTYPIEATSISFNDIKQNLIDFVKAKPDANRWRDFYTGGEGTILIELIAGYGFYNAIKIIFSREETYLQYANTLLSARAIALNLAYSAFRGTNRRYKVKFTPTATISIPAFTVIGYQGDYDFICLEDTILNEGIETTVYGAVGVFGSLSLEAPSADLHVFRFNDDLISNDYKLYLNDNEMPTTSINREALEDKYLVQSNAVGGVNATYLNLNPEFTHKYQTGDIFRLDYIRYKDIPYSSDISIDYADEIEIVSTENTVIPETIESIQTKAPITYETQQLIRSREDYVKNLLDLRAKFSDTTGRDLSAAYVELSYCQSDNTVLTQEETDKVLKELTYKRMLGIPMPYINKPKFMTLNIEVKLKLNSSNIALVEYDSIVADILAKFEHRFSDELEEIKIDLAELERLMEKEKNVKRATVTNKLEEFKSGEYYQLGDIFYDPDHPKILYRVSDITYTTLASEPKWNYDLGSLTSDGNVIWQAVPLSGSVSTWAPKESVKLYDLRLPTTPAKAGIMFRAIKGKSVSTLSTQPEWNPNLGELTYDNQLIWIAVESLATAPQWDVNTWYNIGDVINVKAGTFQAIGERRRTSTHKPDFSNEPDEIIYENMVLTKEIITDEQIVLPWGTYCIIKPTIAASVQ</sequence>
<evidence type="ECO:0000313" key="2">
    <source>
        <dbReference type="EMBL" id="DAD80418.1"/>
    </source>
</evidence>